<dbReference type="InterPro" id="IPR005788">
    <property type="entry name" value="PDI_thioredoxin-like_dom"/>
</dbReference>
<keyword evidence="9" id="KW-0325">Glycoprotein</keyword>
<dbReference type="InterPro" id="IPR013766">
    <property type="entry name" value="Thioredoxin_domain"/>
</dbReference>
<comment type="catalytic activity">
    <reaction evidence="1 14">
        <text>Catalyzes the rearrangement of -S-S- bonds in proteins.</text>
        <dbReference type="EC" id="5.3.4.1"/>
    </reaction>
</comment>
<dbReference type="CDD" id="cd02995">
    <property type="entry name" value="PDI_a_PDI_a'_C"/>
    <property type="match status" value="1"/>
</dbReference>
<dbReference type="PROSITE" id="PS00194">
    <property type="entry name" value="THIOREDOXIN_1"/>
    <property type="match status" value="2"/>
</dbReference>
<comment type="subcellular location">
    <subcellularLocation>
        <location evidence="2">Endoplasmic reticulum lumen</location>
    </subcellularLocation>
</comment>
<dbReference type="CDD" id="cd02961">
    <property type="entry name" value="PDI_a_family"/>
    <property type="match status" value="1"/>
</dbReference>
<reference evidence="18" key="1">
    <citation type="submission" date="2025-08" db="UniProtKB">
        <authorList>
            <consortium name="RefSeq"/>
        </authorList>
    </citation>
    <scope>IDENTIFICATION</scope>
</reference>
<protein>
    <recommendedName>
        <fullName evidence="4 14">Protein disulfide-isomerase</fullName>
        <ecNumber evidence="4 14">5.3.4.1</ecNumber>
    </recommendedName>
</protein>
<sequence>MAVSRVWIHFAVAVLLLCVSPLRAEETAEESVVEEPSFVLTLDSGNFSETVAKHRFIVVEFYAPWCGHCKSLAPEYEKAAAILSKHDPPVILAKVDANEEANRDLASKYDVKGYPTLKIIRNEGQSIEDFKGPRDAEGIVEYLKKQVGPASSEIKSSDDAISLLDEKKVVIVGIFPDFAGEKFENYITVAEKLRSDYDFRHTSDAKLLPRGDSTVKHPTVRLLKPFDELVVDTEDFQVDALVSFIEVSSTPVVTMFNKDPSNHPYVIKFFNSPNDKAMLFLNFSNEDFEDFKSKYQSAAEHYKGQNISFLIGDIDASQGAFQFFGLNEEQVPLVIVINSDGQKYLKANVKPDQIAPWLQEFKDGSLTPFKKSEPIPEVNDEPVKVVVANTLDDVVFKSGKNVLLEFYAPWCGHCKKLAPILDEVAVSFQNDADVIIAKMDATANDVPNEFEVQGYPTLFFSSASNKLVQYDGDRTAEDMINFIQKNRVTDKDKDAAVDPVESVEPVEPDSIKDEL</sequence>
<dbReference type="NCBIfam" id="TIGR01126">
    <property type="entry name" value="pdi_dom"/>
    <property type="match status" value="2"/>
</dbReference>
<dbReference type="PANTHER" id="PTHR18929:SF132">
    <property type="entry name" value="PROTEIN DISULFIDE-ISOMERASE A3"/>
    <property type="match status" value="1"/>
</dbReference>
<feature type="domain" description="Thioredoxin" evidence="16">
    <location>
        <begin position="29"/>
        <end position="148"/>
    </location>
</feature>
<dbReference type="GO" id="GO:0003756">
    <property type="term" value="F:protein disulfide isomerase activity"/>
    <property type="evidence" value="ECO:0007669"/>
    <property type="project" value="UniProtKB-EC"/>
</dbReference>
<dbReference type="AlphaFoldDB" id="A0AB40BGL2"/>
<keyword evidence="8 12" id="KW-1015">Disulfide bond</keyword>
<evidence type="ECO:0000256" key="6">
    <source>
        <dbReference type="ARBA" id="ARBA00022737"/>
    </source>
</evidence>
<dbReference type="CDD" id="cd02982">
    <property type="entry name" value="PDI_b'_family"/>
    <property type="match status" value="1"/>
</dbReference>
<dbReference type="CDD" id="cd02981">
    <property type="entry name" value="PDI_b_family"/>
    <property type="match status" value="1"/>
</dbReference>
<feature type="domain" description="Thioredoxin" evidence="16">
    <location>
        <begin position="344"/>
        <end position="488"/>
    </location>
</feature>
<feature type="disulfide bond" description="Redox-active" evidence="12">
    <location>
        <begin position="411"/>
        <end position="414"/>
    </location>
</feature>
<feature type="disulfide bond" description="Redox-active" evidence="12">
    <location>
        <begin position="66"/>
        <end position="69"/>
    </location>
</feature>
<dbReference type="Proteomes" id="UP001515500">
    <property type="component" value="Chromosome 5"/>
</dbReference>
<dbReference type="RefSeq" id="XP_039125643.1">
    <property type="nucleotide sequence ID" value="XM_039269709.1"/>
</dbReference>
<organism evidence="17 18">
    <name type="scientific">Dioscorea cayennensis subsp. rotundata</name>
    <name type="common">White Guinea yam</name>
    <name type="synonym">Dioscorea rotundata</name>
    <dbReference type="NCBI Taxonomy" id="55577"/>
    <lineage>
        <taxon>Eukaryota</taxon>
        <taxon>Viridiplantae</taxon>
        <taxon>Streptophyta</taxon>
        <taxon>Embryophyta</taxon>
        <taxon>Tracheophyta</taxon>
        <taxon>Spermatophyta</taxon>
        <taxon>Magnoliopsida</taxon>
        <taxon>Liliopsida</taxon>
        <taxon>Dioscoreales</taxon>
        <taxon>Dioscoreaceae</taxon>
        <taxon>Dioscorea</taxon>
    </lineage>
</organism>
<evidence type="ECO:0000256" key="5">
    <source>
        <dbReference type="ARBA" id="ARBA00022729"/>
    </source>
</evidence>
<evidence type="ECO:0000256" key="11">
    <source>
        <dbReference type="ARBA" id="ARBA00023284"/>
    </source>
</evidence>
<dbReference type="FunFam" id="3.40.30.10:FF:000150">
    <property type="entry name" value="Protein disulfide-isomerase"/>
    <property type="match status" value="1"/>
</dbReference>
<dbReference type="InterPro" id="IPR036249">
    <property type="entry name" value="Thioredoxin-like_sf"/>
</dbReference>
<feature type="region of interest" description="Disordered" evidence="15">
    <location>
        <begin position="490"/>
        <end position="515"/>
    </location>
</feature>
<dbReference type="NCBIfam" id="TIGR01130">
    <property type="entry name" value="ER_PDI_fam"/>
    <property type="match status" value="1"/>
</dbReference>
<dbReference type="FunFam" id="3.40.30.10:FF:000143">
    <property type="entry name" value="Protein disulfide-isomerase"/>
    <property type="match status" value="1"/>
</dbReference>
<evidence type="ECO:0000256" key="15">
    <source>
        <dbReference type="SAM" id="MobiDB-lite"/>
    </source>
</evidence>
<dbReference type="Gene3D" id="3.40.30.10">
    <property type="entry name" value="Glutaredoxin"/>
    <property type="match status" value="4"/>
</dbReference>
<dbReference type="FunFam" id="3.40.30.10:FF:000184">
    <property type="entry name" value="Protein disulfide-isomerase"/>
    <property type="match status" value="1"/>
</dbReference>
<dbReference type="InterPro" id="IPR017937">
    <property type="entry name" value="Thioredoxin_CS"/>
</dbReference>
<accession>A0AB40BGL2</accession>
<keyword evidence="7" id="KW-0256">Endoplasmic reticulum</keyword>
<dbReference type="GO" id="GO:0034976">
    <property type="term" value="P:response to endoplasmic reticulum stress"/>
    <property type="evidence" value="ECO:0007669"/>
    <property type="project" value="TreeGrafter"/>
</dbReference>
<gene>
    <name evidence="18" type="primary">LOC120261727</name>
</gene>
<keyword evidence="11 12" id="KW-0676">Redox-active center</keyword>
<dbReference type="PRINTS" id="PR00421">
    <property type="entry name" value="THIOREDOXIN"/>
</dbReference>
<evidence type="ECO:0000313" key="18">
    <source>
        <dbReference type="RefSeq" id="XP_039125643.1"/>
    </source>
</evidence>
<dbReference type="PANTHER" id="PTHR18929">
    <property type="entry name" value="PROTEIN DISULFIDE ISOMERASE"/>
    <property type="match status" value="1"/>
</dbReference>
<dbReference type="Pfam" id="PF13848">
    <property type="entry name" value="Thioredoxin_6"/>
    <property type="match status" value="1"/>
</dbReference>
<evidence type="ECO:0000256" key="9">
    <source>
        <dbReference type="ARBA" id="ARBA00023180"/>
    </source>
</evidence>
<name>A0AB40BGL2_DIOCR</name>
<evidence type="ECO:0000256" key="1">
    <source>
        <dbReference type="ARBA" id="ARBA00001182"/>
    </source>
</evidence>
<evidence type="ECO:0000256" key="8">
    <source>
        <dbReference type="ARBA" id="ARBA00023157"/>
    </source>
</evidence>
<dbReference type="GO" id="GO:0006457">
    <property type="term" value="P:protein folding"/>
    <property type="evidence" value="ECO:0007669"/>
    <property type="project" value="TreeGrafter"/>
</dbReference>
<keyword evidence="5 14" id="KW-0732">Signal</keyword>
<dbReference type="Pfam" id="PF00085">
    <property type="entry name" value="Thioredoxin"/>
    <property type="match status" value="2"/>
</dbReference>
<comment type="similarity">
    <text evidence="3 13">Belongs to the protein disulfide isomerase family.</text>
</comment>
<dbReference type="SUPFAM" id="SSF52833">
    <property type="entry name" value="Thioredoxin-like"/>
    <property type="match status" value="4"/>
</dbReference>
<evidence type="ECO:0000256" key="7">
    <source>
        <dbReference type="ARBA" id="ARBA00022824"/>
    </source>
</evidence>
<keyword evidence="10 14" id="KW-0413">Isomerase</keyword>
<dbReference type="InterPro" id="IPR005792">
    <property type="entry name" value="Prot_disulphide_isomerase"/>
</dbReference>
<dbReference type="FunFam" id="3.40.30.10:FF:000152">
    <property type="entry name" value="Protein disulfide-isomerase"/>
    <property type="match status" value="1"/>
</dbReference>
<evidence type="ECO:0000256" key="14">
    <source>
        <dbReference type="RuleBase" id="RU361130"/>
    </source>
</evidence>
<dbReference type="GeneID" id="120261727"/>
<evidence type="ECO:0000256" key="3">
    <source>
        <dbReference type="ARBA" id="ARBA00006347"/>
    </source>
</evidence>
<evidence type="ECO:0000313" key="17">
    <source>
        <dbReference type="Proteomes" id="UP001515500"/>
    </source>
</evidence>
<evidence type="ECO:0000259" key="16">
    <source>
        <dbReference type="PROSITE" id="PS51352"/>
    </source>
</evidence>
<keyword evidence="17" id="KW-1185">Reference proteome</keyword>
<evidence type="ECO:0000256" key="12">
    <source>
        <dbReference type="PIRSR" id="PIRSR605792-51"/>
    </source>
</evidence>
<proteinExistence type="inferred from homology"/>
<dbReference type="PROSITE" id="PS51352">
    <property type="entry name" value="THIOREDOXIN_2"/>
    <property type="match status" value="2"/>
</dbReference>
<keyword evidence="6" id="KW-0677">Repeat</keyword>
<dbReference type="EC" id="5.3.4.1" evidence="4 14"/>
<evidence type="ECO:0000256" key="10">
    <source>
        <dbReference type="ARBA" id="ARBA00023235"/>
    </source>
</evidence>
<feature type="signal peptide" evidence="14">
    <location>
        <begin position="1"/>
        <end position="24"/>
    </location>
</feature>
<feature type="chain" id="PRO_5044043748" description="Protein disulfide-isomerase" evidence="14">
    <location>
        <begin position="25"/>
        <end position="515"/>
    </location>
</feature>
<evidence type="ECO:0000256" key="2">
    <source>
        <dbReference type="ARBA" id="ARBA00004319"/>
    </source>
</evidence>
<evidence type="ECO:0000256" key="4">
    <source>
        <dbReference type="ARBA" id="ARBA00012723"/>
    </source>
</evidence>
<dbReference type="GO" id="GO:0005788">
    <property type="term" value="C:endoplasmic reticulum lumen"/>
    <property type="evidence" value="ECO:0007669"/>
    <property type="project" value="UniProtKB-SubCell"/>
</dbReference>
<evidence type="ECO:0000256" key="13">
    <source>
        <dbReference type="RuleBase" id="RU004208"/>
    </source>
</evidence>